<evidence type="ECO:0000313" key="1">
    <source>
        <dbReference type="EMBL" id="EGO54521.1"/>
    </source>
</evidence>
<reference evidence="2" key="1">
    <citation type="journal article" date="2011" name="Genetics">
        <title>Massive changes in genome architecture accompany the transition to self-fertility in the filamentous fungus Neurospora tetrasperma.</title>
        <authorList>
            <person name="Ellison C.E."/>
            <person name="Stajich J.E."/>
            <person name="Jacobson D.J."/>
            <person name="Natvig D.O."/>
            <person name="Lapidus A."/>
            <person name="Foster B."/>
            <person name="Aerts A."/>
            <person name="Riley R."/>
            <person name="Lindquist E.A."/>
            <person name="Grigoriev I.V."/>
            <person name="Taylor J.W."/>
        </authorList>
    </citation>
    <scope>NUCLEOTIDE SEQUENCE [LARGE SCALE GENOMIC DNA]</scope>
    <source>
        <strain evidence="2">FGSC 2508 / P0657</strain>
    </source>
</reference>
<dbReference type="KEGG" id="nte:NEUTE1DRAFT124756"/>
<organism evidence="1 2">
    <name type="scientific">Neurospora tetrasperma (strain FGSC 2508 / ATCC MYA-4615 / P0657)</name>
    <dbReference type="NCBI Taxonomy" id="510951"/>
    <lineage>
        <taxon>Eukaryota</taxon>
        <taxon>Fungi</taxon>
        <taxon>Dikarya</taxon>
        <taxon>Ascomycota</taxon>
        <taxon>Pezizomycotina</taxon>
        <taxon>Sordariomycetes</taxon>
        <taxon>Sordariomycetidae</taxon>
        <taxon>Sordariales</taxon>
        <taxon>Sordariaceae</taxon>
        <taxon>Neurospora</taxon>
    </lineage>
</organism>
<dbReference type="Proteomes" id="UP000008065">
    <property type="component" value="Unassembled WGS sequence"/>
</dbReference>
<evidence type="ECO:0000313" key="2">
    <source>
        <dbReference type="Proteomes" id="UP000008065"/>
    </source>
</evidence>
<dbReference type="RefSeq" id="XP_009854471.1">
    <property type="nucleotide sequence ID" value="XM_009856169.1"/>
</dbReference>
<dbReference type="GeneID" id="20824693"/>
<dbReference type="HOGENOM" id="CLU_1928184_0_0_1"/>
<dbReference type="EMBL" id="GL891307">
    <property type="protein sequence ID" value="EGO54521.1"/>
    <property type="molecule type" value="Genomic_DNA"/>
</dbReference>
<gene>
    <name evidence="1" type="ORF">NEUTE1DRAFT_124756</name>
</gene>
<dbReference type="VEuPathDB" id="FungiDB:NEUTE1DRAFT_124756"/>
<proteinExistence type="predicted"/>
<accession>F8MXQ0</accession>
<protein>
    <submittedName>
        <fullName evidence="1">Uncharacterized protein</fullName>
    </submittedName>
</protein>
<dbReference type="AlphaFoldDB" id="F8MXQ0"/>
<sequence>MLNDFCCAVVVCNGAPGLDWIKCGTATGDGLGLVRTERFANCGRRAGGFTEHGLCAGSSPIDVGSSALLAIAIVDFACRPAGHFGCNHARSANNALKVNCHSSSLPWRLRNSSAIPPRLADSSPGQNMAFV</sequence>
<name>F8MXQ0_NEUT8</name>
<keyword evidence="2" id="KW-1185">Reference proteome</keyword>